<dbReference type="EMBL" id="PDUG01000005">
    <property type="protein sequence ID" value="PIC24492.1"/>
    <property type="molecule type" value="Genomic_DNA"/>
</dbReference>
<gene>
    <name evidence="7" type="primary">Cnig_chr_V.g17815</name>
    <name evidence="7" type="ORF">B9Z55_017815</name>
</gene>
<organism evidence="7 8">
    <name type="scientific">Caenorhabditis nigoni</name>
    <dbReference type="NCBI Taxonomy" id="1611254"/>
    <lineage>
        <taxon>Eukaryota</taxon>
        <taxon>Metazoa</taxon>
        <taxon>Ecdysozoa</taxon>
        <taxon>Nematoda</taxon>
        <taxon>Chromadorea</taxon>
        <taxon>Rhabditida</taxon>
        <taxon>Rhabditina</taxon>
        <taxon>Rhabditomorpha</taxon>
        <taxon>Rhabditoidea</taxon>
        <taxon>Rhabditidae</taxon>
        <taxon>Peloderinae</taxon>
        <taxon>Caenorhabditis</taxon>
    </lineage>
</organism>
<comment type="caution">
    <text evidence="7">The sequence shown here is derived from an EMBL/GenBank/DDBJ whole genome shotgun (WGS) entry which is preliminary data.</text>
</comment>
<keyword evidence="2" id="KW-0805">Transcription regulation</keyword>
<evidence type="ECO:0000256" key="4">
    <source>
        <dbReference type="ARBA" id="ARBA00023170"/>
    </source>
</evidence>
<evidence type="ECO:0000313" key="7">
    <source>
        <dbReference type="EMBL" id="PIC24492.1"/>
    </source>
</evidence>
<dbReference type="GO" id="GO:0006355">
    <property type="term" value="P:regulation of DNA-templated transcription"/>
    <property type="evidence" value="ECO:0007669"/>
    <property type="project" value="InterPro"/>
</dbReference>
<name>A0A2G5TB40_9PELO</name>
<keyword evidence="4" id="KW-0675">Receptor</keyword>
<keyword evidence="3" id="KW-0804">Transcription</keyword>
<dbReference type="InterPro" id="IPR000536">
    <property type="entry name" value="Nucl_hrmn_rcpt_lig-bd"/>
</dbReference>
<dbReference type="InterPro" id="IPR001723">
    <property type="entry name" value="Nuclear_hrmn_rcpt"/>
</dbReference>
<dbReference type="SUPFAM" id="SSF57716">
    <property type="entry name" value="Glucocorticoid receptor-like (DNA-binding domain)"/>
    <property type="match status" value="1"/>
</dbReference>
<accession>A0A2G5TB40</accession>
<evidence type="ECO:0000259" key="6">
    <source>
        <dbReference type="PROSITE" id="PS51843"/>
    </source>
</evidence>
<dbReference type="Gene3D" id="3.30.50.10">
    <property type="entry name" value="Erythroid Transcription Factor GATA-1, subunit A"/>
    <property type="match status" value="1"/>
</dbReference>
<dbReference type="SMART" id="SM00430">
    <property type="entry name" value="HOLI"/>
    <property type="match status" value="1"/>
</dbReference>
<reference evidence="8" key="1">
    <citation type="submission" date="2017-10" db="EMBL/GenBank/DDBJ databases">
        <title>Rapid genome shrinkage in a self-fertile nematode reveals novel sperm competition proteins.</title>
        <authorList>
            <person name="Yin D."/>
            <person name="Schwarz E.M."/>
            <person name="Thomas C.G."/>
            <person name="Felde R.L."/>
            <person name="Korf I.F."/>
            <person name="Cutter A.D."/>
            <person name="Schartner C.M."/>
            <person name="Ralston E.J."/>
            <person name="Meyer B.J."/>
            <person name="Haag E.S."/>
        </authorList>
    </citation>
    <scope>NUCLEOTIDE SEQUENCE [LARGE SCALE GENOMIC DNA]</scope>
    <source>
        <strain evidence="8">JU1422</strain>
    </source>
</reference>
<dbReference type="Pfam" id="PF00104">
    <property type="entry name" value="Hormone_recep"/>
    <property type="match status" value="1"/>
</dbReference>
<dbReference type="PANTHER" id="PTHR45886">
    <property type="entry name" value="NUCLEAR HORMONE RECEPTOR FAMILY-RELATED-RELATED"/>
    <property type="match status" value="1"/>
</dbReference>
<keyword evidence="8" id="KW-1185">Reference proteome</keyword>
<dbReference type="AlphaFoldDB" id="A0A2G5TB40"/>
<proteinExistence type="inferred from homology"/>
<evidence type="ECO:0000256" key="2">
    <source>
        <dbReference type="ARBA" id="ARBA00023015"/>
    </source>
</evidence>
<dbReference type="OrthoDB" id="5842206at2759"/>
<dbReference type="Gene3D" id="1.10.565.10">
    <property type="entry name" value="Retinoid X Receptor"/>
    <property type="match status" value="1"/>
</dbReference>
<dbReference type="SUPFAM" id="SSF48508">
    <property type="entry name" value="Nuclear receptor ligand-binding domain"/>
    <property type="match status" value="1"/>
</dbReference>
<dbReference type="STRING" id="1611254.A0A2G5TB40"/>
<evidence type="ECO:0000256" key="1">
    <source>
        <dbReference type="ARBA" id="ARBA00005993"/>
    </source>
</evidence>
<keyword evidence="5" id="KW-0539">Nucleus</keyword>
<dbReference type="Proteomes" id="UP000230233">
    <property type="component" value="Chromosome V"/>
</dbReference>
<evidence type="ECO:0000313" key="8">
    <source>
        <dbReference type="Proteomes" id="UP000230233"/>
    </source>
</evidence>
<feature type="domain" description="NR LBD" evidence="6">
    <location>
        <begin position="115"/>
        <end position="324"/>
    </location>
</feature>
<dbReference type="PRINTS" id="PR00398">
    <property type="entry name" value="STRDHORMONER"/>
</dbReference>
<comment type="similarity">
    <text evidence="1">Belongs to the nuclear hormone receptor family.</text>
</comment>
<dbReference type="InterPro" id="IPR035500">
    <property type="entry name" value="NHR-like_dom_sf"/>
</dbReference>
<dbReference type="InterPro" id="IPR013088">
    <property type="entry name" value="Znf_NHR/GATA"/>
</dbReference>
<sequence>MTKTPEENQADSPLLRCRPCRFQKCKSVGMKPECVQYKEPSNKIIATHQLSSLQNKTQNLIDSLNYLELKLEVFRRSSYNPHWDTLSSLDDLLGGDGVLASAEKYGPMPGWPIQRNIPLPESRMRNVQGNSGNELPYCQNRKVWSLFNMITIIEYMKTFDFFKKLSVEDKFLLARHTVMPCLNLHVSYFSLINKSDGCFHPDGTQQPQQDDVHYSITVMPIRSLIRIQIQPIEYILLKAICLCNPDVNGLSSYAQSLLLTERLKYAKILSYYCLQNHGPGRLAELFGLFSILERQQELQKNVYLLTVGLHRNTWKIFTNDLMAF</sequence>
<dbReference type="GO" id="GO:0008270">
    <property type="term" value="F:zinc ion binding"/>
    <property type="evidence" value="ECO:0007669"/>
    <property type="project" value="InterPro"/>
</dbReference>
<evidence type="ECO:0000256" key="5">
    <source>
        <dbReference type="ARBA" id="ARBA00023242"/>
    </source>
</evidence>
<protein>
    <recommendedName>
        <fullName evidence="6">NR LBD domain-containing protein</fullName>
    </recommendedName>
</protein>
<dbReference type="PROSITE" id="PS51843">
    <property type="entry name" value="NR_LBD"/>
    <property type="match status" value="1"/>
</dbReference>
<evidence type="ECO:0000256" key="3">
    <source>
        <dbReference type="ARBA" id="ARBA00023163"/>
    </source>
</evidence>
<dbReference type="PANTHER" id="PTHR45886:SF18">
    <property type="entry name" value="NR LBD DOMAIN-CONTAINING PROTEIN-RELATED"/>
    <property type="match status" value="1"/>
</dbReference>